<sequence length="231" mass="24957">MARGPYKPRPLPEQVVVVAFPDAWNQTSWPSGSPPPDGDFIVVQAPSQDVSLPRPVIDWLTLHTPTSLGDDMSRVEYVAQTNVQGKRSLVAPVIVKGMSYAVTFNQQPGDLIQDELVRTLNCPLNLDCQIAIGFVADLIQKIPVPPIKYIVLLLVMLAILALGAIVMALRHAFASVPEPRPLSTDIHGVPIVIVPGVPVPFAVPTMAIAAEDQTIGLQVARAIYWLAKLAL</sequence>
<gene>
    <name evidence="2" type="ORF">HBF25_03820</name>
</gene>
<accession>A0A7X5U7V7</accession>
<dbReference type="RefSeq" id="WP_166946617.1">
    <property type="nucleotide sequence ID" value="NZ_JAARLZ010000002.1"/>
</dbReference>
<keyword evidence="3" id="KW-1185">Reference proteome</keyword>
<comment type="caution">
    <text evidence="2">The sequence shown here is derived from an EMBL/GenBank/DDBJ whole genome shotgun (WGS) entry which is preliminary data.</text>
</comment>
<name>A0A7X5U7V7_9GAMM</name>
<protein>
    <submittedName>
        <fullName evidence="2">Uncharacterized protein</fullName>
    </submittedName>
</protein>
<feature type="transmembrane region" description="Helical" evidence="1">
    <location>
        <begin position="149"/>
        <end position="169"/>
    </location>
</feature>
<proteinExistence type="predicted"/>
<keyword evidence="1" id="KW-0812">Transmembrane</keyword>
<keyword evidence="1" id="KW-1133">Transmembrane helix</keyword>
<reference evidence="2 3" key="1">
    <citation type="submission" date="2020-03" db="EMBL/GenBank/DDBJ databases">
        <authorList>
            <person name="Lai Q."/>
        </authorList>
    </citation>
    <scope>NUCLEOTIDE SEQUENCE [LARGE SCALE GENOMIC DNA]</scope>
    <source>
        <strain evidence="2 3">CCUG 25036</strain>
    </source>
</reference>
<evidence type="ECO:0000313" key="2">
    <source>
        <dbReference type="EMBL" id="NII05516.1"/>
    </source>
</evidence>
<evidence type="ECO:0000256" key="1">
    <source>
        <dbReference type="SAM" id="Phobius"/>
    </source>
</evidence>
<evidence type="ECO:0000313" key="3">
    <source>
        <dbReference type="Proteomes" id="UP000490980"/>
    </source>
</evidence>
<dbReference type="EMBL" id="JAARLZ010000002">
    <property type="protein sequence ID" value="NII05516.1"/>
    <property type="molecule type" value="Genomic_DNA"/>
</dbReference>
<dbReference type="AlphaFoldDB" id="A0A7X5U7V7"/>
<organism evidence="2 3">
    <name type="scientific">Luteibacter anthropi</name>
    <dbReference type="NCBI Taxonomy" id="564369"/>
    <lineage>
        <taxon>Bacteria</taxon>
        <taxon>Pseudomonadati</taxon>
        <taxon>Pseudomonadota</taxon>
        <taxon>Gammaproteobacteria</taxon>
        <taxon>Lysobacterales</taxon>
        <taxon>Rhodanobacteraceae</taxon>
        <taxon>Luteibacter</taxon>
    </lineage>
</organism>
<dbReference type="Proteomes" id="UP000490980">
    <property type="component" value="Unassembled WGS sequence"/>
</dbReference>
<keyword evidence="1" id="KW-0472">Membrane</keyword>